<name>A0A7J6BSM3_9TELE</name>
<proteinExistence type="predicted"/>
<protein>
    <submittedName>
        <fullName evidence="2">Uncharacterized protein</fullName>
    </submittedName>
</protein>
<dbReference type="AlphaFoldDB" id="A0A7J6BSM3"/>
<sequence>MTREIGCQTEPVSSRSAATQARMRTGTLMEPFTECPGATSTPLKRKRCEVSTDDSSYHKDGSESTMNCTRVSNEVLPHKVTKYIVYEDKLLELFRRCPVCTWSCVASQTTIGTLLRVKQHCAHCEYSRDYYKKYIQ</sequence>
<dbReference type="Proteomes" id="UP000579812">
    <property type="component" value="Unassembled WGS sequence"/>
</dbReference>
<reference evidence="2 3" key="1">
    <citation type="submission" date="2020-04" db="EMBL/GenBank/DDBJ databases">
        <title>Chromosome-level genome assembly of a cyprinid fish Onychostoma macrolepis by integration of Nanopore Sequencing, Bionano and Hi-C technology.</title>
        <authorList>
            <person name="Wang D."/>
        </authorList>
    </citation>
    <scope>NUCLEOTIDE SEQUENCE [LARGE SCALE GENOMIC DNA]</scope>
    <source>
        <strain evidence="2">SWU-2019</strain>
        <tissue evidence="2">Muscle</tissue>
    </source>
</reference>
<feature type="compositionally biased region" description="Polar residues" evidence="1">
    <location>
        <begin position="10"/>
        <end position="19"/>
    </location>
</feature>
<comment type="caution">
    <text evidence="2">The sequence shown here is derived from an EMBL/GenBank/DDBJ whole genome shotgun (WGS) entry which is preliminary data.</text>
</comment>
<keyword evidence="3" id="KW-1185">Reference proteome</keyword>
<evidence type="ECO:0000256" key="1">
    <source>
        <dbReference type="SAM" id="MobiDB-lite"/>
    </source>
</evidence>
<feature type="region of interest" description="Disordered" evidence="1">
    <location>
        <begin position="1"/>
        <end position="21"/>
    </location>
</feature>
<gene>
    <name evidence="2" type="ORF">G5714_021984</name>
</gene>
<accession>A0A7J6BSM3</accession>
<dbReference type="EMBL" id="JAAMOB010000022">
    <property type="protein sequence ID" value="KAF4097976.1"/>
    <property type="molecule type" value="Genomic_DNA"/>
</dbReference>
<evidence type="ECO:0000313" key="3">
    <source>
        <dbReference type="Proteomes" id="UP000579812"/>
    </source>
</evidence>
<evidence type="ECO:0000313" key="2">
    <source>
        <dbReference type="EMBL" id="KAF4097976.1"/>
    </source>
</evidence>
<organism evidence="2 3">
    <name type="scientific">Onychostoma macrolepis</name>
    <dbReference type="NCBI Taxonomy" id="369639"/>
    <lineage>
        <taxon>Eukaryota</taxon>
        <taxon>Metazoa</taxon>
        <taxon>Chordata</taxon>
        <taxon>Craniata</taxon>
        <taxon>Vertebrata</taxon>
        <taxon>Euteleostomi</taxon>
        <taxon>Actinopterygii</taxon>
        <taxon>Neopterygii</taxon>
        <taxon>Teleostei</taxon>
        <taxon>Ostariophysi</taxon>
        <taxon>Cypriniformes</taxon>
        <taxon>Cyprinidae</taxon>
        <taxon>Acrossocheilinae</taxon>
        <taxon>Onychostoma</taxon>
    </lineage>
</organism>